<comment type="caution">
    <text evidence="2">The sequence shown here is derived from an EMBL/GenBank/DDBJ whole genome shotgun (WGS) entry which is preliminary data.</text>
</comment>
<dbReference type="InterPro" id="IPR012338">
    <property type="entry name" value="Beta-lactam/transpept-like"/>
</dbReference>
<feature type="domain" description="Beta-lactamase-related" evidence="1">
    <location>
        <begin position="199"/>
        <end position="465"/>
    </location>
</feature>
<dbReference type="PANTHER" id="PTHR43283:SF7">
    <property type="entry name" value="BETA-LACTAMASE-RELATED DOMAIN-CONTAINING PROTEIN"/>
    <property type="match status" value="1"/>
</dbReference>
<reference evidence="2 3" key="1">
    <citation type="submission" date="2018-11" db="EMBL/GenBank/DDBJ databases">
        <title>Genomic Encyclopedia of Type Strains, Phase IV (KMG-IV): sequencing the most valuable type-strain genomes for metagenomic binning, comparative biology and taxonomic classification.</title>
        <authorList>
            <person name="Goeker M."/>
        </authorList>
    </citation>
    <scope>NUCLEOTIDE SEQUENCE [LARGE SCALE GENOMIC DNA]</scope>
    <source>
        <strain evidence="2 3">DSM 5900</strain>
    </source>
</reference>
<sequence length="480" mass="51851">MTRPTGPFFDRTPLLMPARSPALPRPYVFDARPRALRGKVVAFLAKRYVDMLYVTGLSRTAADGRIRLRAIGQSGDLTTEPDLAPRQAELEAAWKAGAIAVAHDDGDRRVTVTWTDPAFGEPVRGSAIARPGYGGIVLGERAELAFEPTPIRRAPAVDGPWGKGAPAGSPALERAIDGLLSSSPGIYGVLVATPESILAERYGAEGAPDRPTPSWSMTKAVTATLIGRLIQEGWLGSVYDPAPAPLWTDPRDVHRLITLDHLLRMRSGLAFQAVDEKGEGALYFENNFVYYNGEDAFDTAQRAIVATLPGSTYRYMNTGLNVLGAIIRDRIEARGLPYHETVYGLLADRIGMAGYQHSADCVGNFIGSGSGAGTLRDYGRFGALFLQDGVWDGQRLLPEGWVDYVTSQTHVGSEYAACFRSNVNGTFPSLPADTVWASGASDQRIILLRRQRVAIVVTNETEHPMDLAALDGVGRAVLDL</sequence>
<dbReference type="EMBL" id="RJKX01000015">
    <property type="protein sequence ID" value="ROP84535.1"/>
    <property type="molecule type" value="Genomic_DNA"/>
</dbReference>
<dbReference type="RefSeq" id="WP_170216593.1">
    <property type="nucleotide sequence ID" value="NZ_AP019700.1"/>
</dbReference>
<dbReference type="Gene3D" id="3.40.710.10">
    <property type="entry name" value="DD-peptidase/beta-lactamase superfamily"/>
    <property type="match status" value="1"/>
</dbReference>
<dbReference type="Proteomes" id="UP000278222">
    <property type="component" value="Unassembled WGS sequence"/>
</dbReference>
<accession>A0A3N1L573</accession>
<proteinExistence type="predicted"/>
<protein>
    <submittedName>
        <fullName evidence="2">CubicO group peptidase (Beta-lactamase class C family)</fullName>
    </submittedName>
</protein>
<evidence type="ECO:0000313" key="2">
    <source>
        <dbReference type="EMBL" id="ROP84535.1"/>
    </source>
</evidence>
<dbReference type="SUPFAM" id="SSF56601">
    <property type="entry name" value="beta-lactamase/transpeptidase-like"/>
    <property type="match status" value="1"/>
</dbReference>
<keyword evidence="3" id="KW-1185">Reference proteome</keyword>
<dbReference type="InterPro" id="IPR001466">
    <property type="entry name" value="Beta-lactam-related"/>
</dbReference>
<name>A0A3N1L573_9PROT</name>
<dbReference type="PANTHER" id="PTHR43283">
    <property type="entry name" value="BETA-LACTAMASE-RELATED"/>
    <property type="match status" value="1"/>
</dbReference>
<organism evidence="2 3">
    <name type="scientific">Stella humosa</name>
    <dbReference type="NCBI Taxonomy" id="94"/>
    <lineage>
        <taxon>Bacteria</taxon>
        <taxon>Pseudomonadati</taxon>
        <taxon>Pseudomonadota</taxon>
        <taxon>Alphaproteobacteria</taxon>
        <taxon>Rhodospirillales</taxon>
        <taxon>Stellaceae</taxon>
        <taxon>Stella</taxon>
    </lineage>
</organism>
<gene>
    <name evidence="2" type="ORF">EDC65_3889</name>
</gene>
<evidence type="ECO:0000259" key="1">
    <source>
        <dbReference type="Pfam" id="PF00144"/>
    </source>
</evidence>
<dbReference type="Pfam" id="PF00144">
    <property type="entry name" value="Beta-lactamase"/>
    <property type="match status" value="1"/>
</dbReference>
<evidence type="ECO:0000313" key="3">
    <source>
        <dbReference type="Proteomes" id="UP000278222"/>
    </source>
</evidence>
<dbReference type="InterPro" id="IPR050789">
    <property type="entry name" value="Diverse_Enzym_Activities"/>
</dbReference>
<dbReference type="AlphaFoldDB" id="A0A3N1L573"/>